<evidence type="ECO:0000313" key="3">
    <source>
        <dbReference type="Proteomes" id="UP001324115"/>
    </source>
</evidence>
<feature type="chain" id="PRO_5042981524" evidence="1">
    <location>
        <begin position="27"/>
        <end position="63"/>
    </location>
</feature>
<feature type="signal peptide" evidence="1">
    <location>
        <begin position="1"/>
        <end position="26"/>
    </location>
</feature>
<dbReference type="Proteomes" id="UP001324115">
    <property type="component" value="Unassembled WGS sequence"/>
</dbReference>
<comment type="caution">
    <text evidence="2">The sequence shown here is derived from an EMBL/GenBank/DDBJ whole genome shotgun (WGS) entry which is preliminary data.</text>
</comment>
<sequence>MIMGLLAVLVFLLIFANCGFLAVARGISNFTTDLDFSSSKVSYNFTSEDKRGVPTGANPLHNK</sequence>
<organism evidence="2 3">
    <name type="scientific">Quercus rubra</name>
    <name type="common">Northern red oak</name>
    <name type="synonym">Quercus borealis</name>
    <dbReference type="NCBI Taxonomy" id="3512"/>
    <lineage>
        <taxon>Eukaryota</taxon>
        <taxon>Viridiplantae</taxon>
        <taxon>Streptophyta</taxon>
        <taxon>Embryophyta</taxon>
        <taxon>Tracheophyta</taxon>
        <taxon>Spermatophyta</taxon>
        <taxon>Magnoliopsida</taxon>
        <taxon>eudicotyledons</taxon>
        <taxon>Gunneridae</taxon>
        <taxon>Pentapetalae</taxon>
        <taxon>rosids</taxon>
        <taxon>fabids</taxon>
        <taxon>Fagales</taxon>
        <taxon>Fagaceae</taxon>
        <taxon>Quercus</taxon>
    </lineage>
</organism>
<evidence type="ECO:0000313" key="2">
    <source>
        <dbReference type="EMBL" id="KAK4584952.1"/>
    </source>
</evidence>
<keyword evidence="1" id="KW-0732">Signal</keyword>
<evidence type="ECO:0000256" key="1">
    <source>
        <dbReference type="SAM" id="SignalP"/>
    </source>
</evidence>
<proteinExistence type="predicted"/>
<name>A0AAN7ISG3_QUERU</name>
<protein>
    <submittedName>
        <fullName evidence="2">Uncharacterized protein</fullName>
    </submittedName>
</protein>
<gene>
    <name evidence="2" type="ORF">RGQ29_022573</name>
</gene>
<keyword evidence="3" id="KW-1185">Reference proteome</keyword>
<dbReference type="AlphaFoldDB" id="A0AAN7ISG3"/>
<reference evidence="2 3" key="1">
    <citation type="journal article" date="2023" name="G3 (Bethesda)">
        <title>A haplotype-resolved chromosome-scale genome for Quercus rubra L. provides insights into the genetics of adaptive traits for red oak species.</title>
        <authorList>
            <person name="Kapoor B."/>
            <person name="Jenkins J."/>
            <person name="Schmutz J."/>
            <person name="Zhebentyayeva T."/>
            <person name="Kuelheim C."/>
            <person name="Coggeshall M."/>
            <person name="Heim C."/>
            <person name="Lasky J.R."/>
            <person name="Leites L."/>
            <person name="Islam-Faridi N."/>
            <person name="Romero-Severson J."/>
            <person name="DeLeo V.L."/>
            <person name="Lucas S.M."/>
            <person name="Lazic D."/>
            <person name="Gailing O."/>
            <person name="Carlson J."/>
            <person name="Staton M."/>
        </authorList>
    </citation>
    <scope>NUCLEOTIDE SEQUENCE [LARGE SCALE GENOMIC DNA]</scope>
    <source>
        <strain evidence="2">Pseudo-F2</strain>
    </source>
</reference>
<dbReference type="EMBL" id="JAXUIC010000006">
    <property type="protein sequence ID" value="KAK4584952.1"/>
    <property type="molecule type" value="Genomic_DNA"/>
</dbReference>
<accession>A0AAN7ISG3</accession>